<feature type="compositionally biased region" description="Polar residues" evidence="1">
    <location>
        <begin position="131"/>
        <end position="148"/>
    </location>
</feature>
<accession>A0A016TDJ3</accession>
<feature type="compositionally biased region" description="Basic and acidic residues" evidence="1">
    <location>
        <begin position="111"/>
        <end position="130"/>
    </location>
</feature>
<dbReference type="Proteomes" id="UP000024635">
    <property type="component" value="Unassembled WGS sequence"/>
</dbReference>
<feature type="compositionally biased region" description="Basic residues" evidence="1">
    <location>
        <begin position="49"/>
        <end position="60"/>
    </location>
</feature>
<reference evidence="4" key="1">
    <citation type="journal article" date="2015" name="Nat. Genet.">
        <title>The genome and transcriptome of the zoonotic hookworm Ancylostoma ceylanicum identify infection-specific gene families.</title>
        <authorList>
            <person name="Schwarz E.M."/>
            <person name="Hu Y."/>
            <person name="Antoshechkin I."/>
            <person name="Miller M.M."/>
            <person name="Sternberg P.W."/>
            <person name="Aroian R.V."/>
        </authorList>
    </citation>
    <scope>NUCLEOTIDE SEQUENCE</scope>
    <source>
        <strain evidence="4">HY135</strain>
    </source>
</reference>
<organism evidence="3 4">
    <name type="scientific">Ancylostoma ceylanicum</name>
    <dbReference type="NCBI Taxonomy" id="53326"/>
    <lineage>
        <taxon>Eukaryota</taxon>
        <taxon>Metazoa</taxon>
        <taxon>Ecdysozoa</taxon>
        <taxon>Nematoda</taxon>
        <taxon>Chromadorea</taxon>
        <taxon>Rhabditida</taxon>
        <taxon>Rhabditina</taxon>
        <taxon>Rhabditomorpha</taxon>
        <taxon>Strongyloidea</taxon>
        <taxon>Ancylostomatidae</taxon>
        <taxon>Ancylostomatinae</taxon>
        <taxon>Ancylostoma</taxon>
    </lineage>
</organism>
<evidence type="ECO:0000256" key="2">
    <source>
        <dbReference type="SAM" id="Phobius"/>
    </source>
</evidence>
<evidence type="ECO:0000313" key="3">
    <source>
        <dbReference type="EMBL" id="EYC00715.1"/>
    </source>
</evidence>
<keyword evidence="2" id="KW-0812">Transmembrane</keyword>
<feature type="region of interest" description="Disordered" evidence="1">
    <location>
        <begin position="92"/>
        <end position="168"/>
    </location>
</feature>
<feature type="compositionally biased region" description="Basic and acidic residues" evidence="1">
    <location>
        <begin position="150"/>
        <end position="159"/>
    </location>
</feature>
<keyword evidence="4" id="KW-1185">Reference proteome</keyword>
<dbReference type="OrthoDB" id="10487619at2759"/>
<gene>
    <name evidence="3" type="primary">Acey_s0113.g365</name>
    <name evidence="3" type="ORF">Y032_0113g365</name>
</gene>
<feature type="compositionally biased region" description="Polar residues" evidence="1">
    <location>
        <begin position="61"/>
        <end position="76"/>
    </location>
</feature>
<proteinExistence type="predicted"/>
<evidence type="ECO:0000313" key="4">
    <source>
        <dbReference type="Proteomes" id="UP000024635"/>
    </source>
</evidence>
<feature type="region of interest" description="Disordered" evidence="1">
    <location>
        <begin position="49"/>
        <end position="78"/>
    </location>
</feature>
<dbReference type="EMBL" id="JARK01001449">
    <property type="protein sequence ID" value="EYC00715.1"/>
    <property type="molecule type" value="Genomic_DNA"/>
</dbReference>
<comment type="caution">
    <text evidence="3">The sequence shown here is derived from an EMBL/GenBank/DDBJ whole genome shotgun (WGS) entry which is preliminary data.</text>
</comment>
<keyword evidence="2" id="KW-1133">Transmembrane helix</keyword>
<feature type="transmembrane region" description="Helical" evidence="2">
    <location>
        <begin position="23"/>
        <end position="41"/>
    </location>
</feature>
<keyword evidence="2" id="KW-0472">Membrane</keyword>
<name>A0A016TDJ3_9BILA</name>
<sequence length="186" mass="20660">MDKAHSCTCSYRMWSPIISLIDLLLYHGIIFAVCIQVLLTCRKRKRASARGRMASRRKVRSSNTMTPPVDKSQSADQAPVLERMALIAPEFPEKAAEKSSDAKMCSARAPSVREAETEKSRTENTLRDNPSDINVATAMPSNPSNNIKAAQKEDLDHPKTALPDYQRNTVSVAVDPRLFSTVRQVS</sequence>
<dbReference type="AlphaFoldDB" id="A0A016TDJ3"/>
<protein>
    <submittedName>
        <fullName evidence="3">Uncharacterized protein</fullName>
    </submittedName>
</protein>
<evidence type="ECO:0000256" key="1">
    <source>
        <dbReference type="SAM" id="MobiDB-lite"/>
    </source>
</evidence>
<feature type="compositionally biased region" description="Basic and acidic residues" evidence="1">
    <location>
        <begin position="92"/>
        <end position="101"/>
    </location>
</feature>